<gene>
    <name evidence="1" type="ORF">GQ43DRAFT_491994</name>
</gene>
<sequence length="72" mass="8110">MAEIESHSGRWVQLNVGDAKSGVIVGGLEKEGKEIDVLVNNARYWIFGAMECFEKDEVRRMMERPCMSAAYA</sequence>
<dbReference type="AlphaFoldDB" id="A0A9P4MN96"/>
<name>A0A9P4MN96_9PLEO</name>
<evidence type="ECO:0000313" key="1">
    <source>
        <dbReference type="EMBL" id="KAF2199224.1"/>
    </source>
</evidence>
<accession>A0A9P4MN96</accession>
<dbReference type="Proteomes" id="UP000799536">
    <property type="component" value="Unassembled WGS sequence"/>
</dbReference>
<reference evidence="1" key="1">
    <citation type="journal article" date="2020" name="Stud. Mycol.">
        <title>101 Dothideomycetes genomes: a test case for predicting lifestyles and emergence of pathogens.</title>
        <authorList>
            <person name="Haridas S."/>
            <person name="Albert R."/>
            <person name="Binder M."/>
            <person name="Bloem J."/>
            <person name="Labutti K."/>
            <person name="Salamov A."/>
            <person name="Andreopoulos B."/>
            <person name="Baker S."/>
            <person name="Barry K."/>
            <person name="Bills G."/>
            <person name="Bluhm B."/>
            <person name="Cannon C."/>
            <person name="Castanera R."/>
            <person name="Culley D."/>
            <person name="Daum C."/>
            <person name="Ezra D."/>
            <person name="Gonzalez J."/>
            <person name="Henrissat B."/>
            <person name="Kuo A."/>
            <person name="Liang C."/>
            <person name="Lipzen A."/>
            <person name="Lutzoni F."/>
            <person name="Magnuson J."/>
            <person name="Mondo S."/>
            <person name="Nolan M."/>
            <person name="Ohm R."/>
            <person name="Pangilinan J."/>
            <person name="Park H.-J."/>
            <person name="Ramirez L."/>
            <person name="Alfaro M."/>
            <person name="Sun H."/>
            <person name="Tritt A."/>
            <person name="Yoshinaga Y."/>
            <person name="Zwiers L.-H."/>
            <person name="Turgeon B."/>
            <person name="Goodwin S."/>
            <person name="Spatafora J."/>
            <person name="Crous P."/>
            <person name="Grigoriev I."/>
        </authorList>
    </citation>
    <scope>NUCLEOTIDE SEQUENCE</scope>
    <source>
        <strain evidence="1">ATCC 74209</strain>
    </source>
</reference>
<keyword evidence="2" id="KW-1185">Reference proteome</keyword>
<organism evidence="1 2">
    <name type="scientific">Delitschia confertaspora ATCC 74209</name>
    <dbReference type="NCBI Taxonomy" id="1513339"/>
    <lineage>
        <taxon>Eukaryota</taxon>
        <taxon>Fungi</taxon>
        <taxon>Dikarya</taxon>
        <taxon>Ascomycota</taxon>
        <taxon>Pezizomycotina</taxon>
        <taxon>Dothideomycetes</taxon>
        <taxon>Pleosporomycetidae</taxon>
        <taxon>Pleosporales</taxon>
        <taxon>Delitschiaceae</taxon>
        <taxon>Delitschia</taxon>
    </lineage>
</organism>
<dbReference type="EMBL" id="ML994089">
    <property type="protein sequence ID" value="KAF2199224.1"/>
    <property type="molecule type" value="Genomic_DNA"/>
</dbReference>
<dbReference type="InterPro" id="IPR036291">
    <property type="entry name" value="NAD(P)-bd_dom_sf"/>
</dbReference>
<dbReference type="OrthoDB" id="1274115at2759"/>
<protein>
    <submittedName>
        <fullName evidence="1">Uncharacterized protein</fullName>
    </submittedName>
</protein>
<dbReference type="SUPFAM" id="SSF51735">
    <property type="entry name" value="NAD(P)-binding Rossmann-fold domains"/>
    <property type="match status" value="1"/>
</dbReference>
<comment type="caution">
    <text evidence="1">The sequence shown here is derived from an EMBL/GenBank/DDBJ whole genome shotgun (WGS) entry which is preliminary data.</text>
</comment>
<proteinExistence type="predicted"/>
<evidence type="ECO:0000313" key="2">
    <source>
        <dbReference type="Proteomes" id="UP000799536"/>
    </source>
</evidence>